<evidence type="ECO:0000313" key="3">
    <source>
        <dbReference type="EMBL" id="POW22683.1"/>
    </source>
</evidence>
<organism evidence="3 4">
    <name type="scientific">Puccinia striiformis</name>
    <dbReference type="NCBI Taxonomy" id="27350"/>
    <lineage>
        <taxon>Eukaryota</taxon>
        <taxon>Fungi</taxon>
        <taxon>Dikarya</taxon>
        <taxon>Basidiomycota</taxon>
        <taxon>Pucciniomycotina</taxon>
        <taxon>Pucciniomycetes</taxon>
        <taxon>Pucciniales</taxon>
        <taxon>Pucciniaceae</taxon>
        <taxon>Puccinia</taxon>
    </lineage>
</organism>
<name>A0A2S4WLQ4_9BASI</name>
<protein>
    <recommendedName>
        <fullName evidence="5">Ras-GEF domain-containing protein</fullName>
    </recommendedName>
</protein>
<keyword evidence="4" id="KW-1185">Reference proteome</keyword>
<dbReference type="OrthoDB" id="2497674at2759"/>
<sequence>MNFCMILLTCCLGLQEGSFITRFGTVKAVGDLKLEDLSIKFDSAPQISSTPAAVLDDNLSPARSHQGMAEAKKRTRSSEILLEDGSSSSSREADYFVFTAGPARCSESGHAMKDLMANRNQKPKLTISEAEKLVWESSTKHSKAIRDWKNQFLQLQRLDNRQQASFDQRMKDASQSLGALFQQRAYELRGHHDPFQLKKNGELLPTDLSRIIDKTREEDCLRSIADISKTWENYNPDSRISDEATRMIKRGSDLIIDCFVDMKKLGVITKERLSHFLNINDRGELISTYVASSYPAFSTETVYLNFNTRLSLQESLSTKTLVDSLEESTWERVEFTCLKNLITRFLSFVDVPELKFVTIKEWFLKVASPDNNRKPHATELEAFLKFLIVHISSHSEPIRMRNKTSKLIEFKLLYDMLNFTMRYHSSLISTEFWRGIKSSILFRRIRTFEETVGLVSSVVYSTNVLREAPRPTTFPEAASHLSTDLLDESNQLVDSNENRQISSFAKLDTNVDQNILDKESLRAVRCYANILDAAIQSPVVNLLELSDFLTHEKVISNPLINRSNHDLLKNAIEKSKDQYTQYYIQLQILQKAQGSTDPCVFFETFPRWAFWSFRDHVREERTRIEKILAQAHSIYYPQIRGARRSQYRPWSRRIPRS</sequence>
<reference evidence="4" key="2">
    <citation type="journal article" date="2018" name="BMC Genomics">
        <title>Genomic insights into host adaptation between the wheat stripe rust pathogen (Puccinia striiformis f. sp. tritici) and the barley stripe rust pathogen (Puccinia striiformis f. sp. hordei).</title>
        <authorList>
            <person name="Xia C."/>
            <person name="Wang M."/>
            <person name="Yin C."/>
            <person name="Cornejo O.E."/>
            <person name="Hulbert S.H."/>
            <person name="Chen X."/>
        </authorList>
    </citation>
    <scope>NUCLEOTIDE SEQUENCE [LARGE SCALE GENOMIC DNA]</scope>
    <source>
        <strain evidence="4">93TX-2</strain>
    </source>
</reference>
<feature type="signal peptide" evidence="2">
    <location>
        <begin position="1"/>
        <end position="17"/>
    </location>
</feature>
<keyword evidence="2" id="KW-0732">Signal</keyword>
<dbReference type="VEuPathDB" id="FungiDB:PSTT_04276"/>
<dbReference type="EMBL" id="PKSM01000007">
    <property type="protein sequence ID" value="POW22683.1"/>
    <property type="molecule type" value="Genomic_DNA"/>
</dbReference>
<dbReference type="VEuPathDB" id="FungiDB:PSHT_00924"/>
<accession>A0A2S4WLQ4</accession>
<feature type="chain" id="PRO_5015441201" description="Ras-GEF domain-containing protein" evidence="2">
    <location>
        <begin position="18"/>
        <end position="657"/>
    </location>
</feature>
<reference evidence="3 4" key="1">
    <citation type="submission" date="2017-12" db="EMBL/GenBank/DDBJ databases">
        <title>Gene loss provides genomic basis for host adaptation in cereal stripe rust fungi.</title>
        <authorList>
            <person name="Xia C."/>
        </authorList>
    </citation>
    <scope>NUCLEOTIDE SEQUENCE [LARGE SCALE GENOMIC DNA]</scope>
    <source>
        <strain evidence="3 4">93TX-2</strain>
    </source>
</reference>
<gene>
    <name evidence="3" type="ORF">PSHT_00924</name>
</gene>
<evidence type="ECO:0000313" key="4">
    <source>
        <dbReference type="Proteomes" id="UP000238274"/>
    </source>
</evidence>
<comment type="caution">
    <text evidence="3">The sequence shown here is derived from an EMBL/GenBank/DDBJ whole genome shotgun (WGS) entry which is preliminary data.</text>
</comment>
<proteinExistence type="predicted"/>
<evidence type="ECO:0000256" key="1">
    <source>
        <dbReference type="SAM" id="MobiDB-lite"/>
    </source>
</evidence>
<dbReference type="AlphaFoldDB" id="A0A2S4WLQ4"/>
<reference evidence="4" key="3">
    <citation type="journal article" date="2018" name="Mol. Plant Microbe Interact.">
        <title>Genome sequence resources for the wheat stripe rust pathogen (Puccinia striiformis f. sp. tritici) and the barley stripe rust pathogen (Puccinia striiformis f. sp. hordei).</title>
        <authorList>
            <person name="Xia C."/>
            <person name="Wang M."/>
            <person name="Yin C."/>
            <person name="Cornejo O.E."/>
            <person name="Hulbert S.H."/>
            <person name="Chen X."/>
        </authorList>
    </citation>
    <scope>NUCLEOTIDE SEQUENCE [LARGE SCALE GENOMIC DNA]</scope>
    <source>
        <strain evidence="4">93TX-2</strain>
    </source>
</reference>
<evidence type="ECO:0008006" key="5">
    <source>
        <dbReference type="Google" id="ProtNLM"/>
    </source>
</evidence>
<dbReference type="Proteomes" id="UP000238274">
    <property type="component" value="Unassembled WGS sequence"/>
</dbReference>
<evidence type="ECO:0000256" key="2">
    <source>
        <dbReference type="SAM" id="SignalP"/>
    </source>
</evidence>
<feature type="region of interest" description="Disordered" evidence="1">
    <location>
        <begin position="58"/>
        <end position="86"/>
    </location>
</feature>